<comment type="similarity">
    <text evidence="1">Belongs to the peptidase S33 family.</text>
</comment>
<dbReference type="InterPro" id="IPR051601">
    <property type="entry name" value="Serine_prot/Carboxylest_S33"/>
</dbReference>
<dbReference type="InterPro" id="IPR029058">
    <property type="entry name" value="AB_hydrolase_fold"/>
</dbReference>
<comment type="caution">
    <text evidence="5">The sequence shown here is derived from an EMBL/GenBank/DDBJ whole genome shotgun (WGS) entry which is preliminary data.</text>
</comment>
<proteinExistence type="inferred from homology"/>
<dbReference type="InterPro" id="IPR013595">
    <property type="entry name" value="Pept_S33_TAP-like_C"/>
</dbReference>
<name>A0AAN6WFS9_9PEZI</name>
<evidence type="ECO:0000313" key="5">
    <source>
        <dbReference type="EMBL" id="KAK4180974.1"/>
    </source>
</evidence>
<dbReference type="Gene3D" id="3.40.50.1820">
    <property type="entry name" value="alpha/beta hydrolase"/>
    <property type="match status" value="1"/>
</dbReference>
<keyword evidence="2 5" id="KW-0378">Hydrolase</keyword>
<reference evidence="5" key="1">
    <citation type="journal article" date="2023" name="Mol. Phylogenet. Evol.">
        <title>Genome-scale phylogeny and comparative genomics of the fungal order Sordariales.</title>
        <authorList>
            <person name="Hensen N."/>
            <person name="Bonometti L."/>
            <person name="Westerberg I."/>
            <person name="Brannstrom I.O."/>
            <person name="Guillou S."/>
            <person name="Cros-Aarteil S."/>
            <person name="Calhoun S."/>
            <person name="Haridas S."/>
            <person name="Kuo A."/>
            <person name="Mondo S."/>
            <person name="Pangilinan J."/>
            <person name="Riley R."/>
            <person name="LaButti K."/>
            <person name="Andreopoulos B."/>
            <person name="Lipzen A."/>
            <person name="Chen C."/>
            <person name="Yan M."/>
            <person name="Daum C."/>
            <person name="Ng V."/>
            <person name="Clum A."/>
            <person name="Steindorff A."/>
            <person name="Ohm R.A."/>
            <person name="Martin F."/>
            <person name="Silar P."/>
            <person name="Natvig D.O."/>
            <person name="Lalanne C."/>
            <person name="Gautier V."/>
            <person name="Ament-Velasquez S.L."/>
            <person name="Kruys A."/>
            <person name="Hutchinson M.I."/>
            <person name="Powell A.J."/>
            <person name="Barry K."/>
            <person name="Miller A.N."/>
            <person name="Grigoriev I.V."/>
            <person name="Debuchy R."/>
            <person name="Gladieux P."/>
            <person name="Hiltunen Thoren M."/>
            <person name="Johannesson H."/>
        </authorList>
    </citation>
    <scope>NUCLEOTIDE SEQUENCE</scope>
    <source>
        <strain evidence="5">CBS 892.96</strain>
    </source>
</reference>
<reference evidence="5" key="2">
    <citation type="submission" date="2023-05" db="EMBL/GenBank/DDBJ databases">
        <authorList>
            <consortium name="Lawrence Berkeley National Laboratory"/>
            <person name="Steindorff A."/>
            <person name="Hensen N."/>
            <person name="Bonometti L."/>
            <person name="Westerberg I."/>
            <person name="Brannstrom I.O."/>
            <person name="Guillou S."/>
            <person name="Cros-Aarteil S."/>
            <person name="Calhoun S."/>
            <person name="Haridas S."/>
            <person name="Kuo A."/>
            <person name="Mondo S."/>
            <person name="Pangilinan J."/>
            <person name="Riley R."/>
            <person name="Labutti K."/>
            <person name="Andreopoulos B."/>
            <person name="Lipzen A."/>
            <person name="Chen C."/>
            <person name="Yanf M."/>
            <person name="Daum C."/>
            <person name="Ng V."/>
            <person name="Clum A."/>
            <person name="Ohm R."/>
            <person name="Martin F."/>
            <person name="Silar P."/>
            <person name="Natvig D."/>
            <person name="Lalanne C."/>
            <person name="Gautier V."/>
            <person name="Ament-Velasquez S.L."/>
            <person name="Kruys A."/>
            <person name="Hutchinson M.I."/>
            <person name="Powell A.J."/>
            <person name="Barry K."/>
            <person name="Miller A.N."/>
            <person name="Grigoriev I.V."/>
            <person name="Debuchy R."/>
            <person name="Gladieux P."/>
            <person name="Thoren M.H."/>
            <person name="Johannesson H."/>
        </authorList>
    </citation>
    <scope>NUCLEOTIDE SEQUENCE</scope>
    <source>
        <strain evidence="5">CBS 892.96</strain>
    </source>
</reference>
<protein>
    <submittedName>
        <fullName evidence="5">Hydrolase</fullName>
    </submittedName>
</protein>
<organism evidence="5 6">
    <name type="scientific">Triangularia setosa</name>
    <dbReference type="NCBI Taxonomy" id="2587417"/>
    <lineage>
        <taxon>Eukaryota</taxon>
        <taxon>Fungi</taxon>
        <taxon>Dikarya</taxon>
        <taxon>Ascomycota</taxon>
        <taxon>Pezizomycotina</taxon>
        <taxon>Sordariomycetes</taxon>
        <taxon>Sordariomycetidae</taxon>
        <taxon>Sordariales</taxon>
        <taxon>Podosporaceae</taxon>
        <taxon>Triangularia</taxon>
    </lineage>
</organism>
<feature type="domain" description="Peptidase S33 tripeptidyl aminopeptidase-like C-terminal" evidence="4">
    <location>
        <begin position="554"/>
        <end position="656"/>
    </location>
</feature>
<gene>
    <name evidence="5" type="ORF">QBC36DRAFT_319094</name>
</gene>
<dbReference type="EMBL" id="MU866092">
    <property type="protein sequence ID" value="KAK4180974.1"/>
    <property type="molecule type" value="Genomic_DNA"/>
</dbReference>
<evidence type="ECO:0000256" key="1">
    <source>
        <dbReference type="ARBA" id="ARBA00010088"/>
    </source>
</evidence>
<dbReference type="GO" id="GO:0016787">
    <property type="term" value="F:hydrolase activity"/>
    <property type="evidence" value="ECO:0007669"/>
    <property type="project" value="UniProtKB-KW"/>
</dbReference>
<evidence type="ECO:0000313" key="6">
    <source>
        <dbReference type="Proteomes" id="UP001302321"/>
    </source>
</evidence>
<feature type="region of interest" description="Disordered" evidence="3">
    <location>
        <begin position="192"/>
        <end position="222"/>
    </location>
</feature>
<accession>A0AAN6WFS9</accession>
<evidence type="ECO:0000256" key="2">
    <source>
        <dbReference type="ARBA" id="ARBA00022801"/>
    </source>
</evidence>
<dbReference type="PANTHER" id="PTHR43248">
    <property type="entry name" value="2-SUCCINYL-6-HYDROXY-2,4-CYCLOHEXADIENE-1-CARBOXYLATE SYNTHASE"/>
    <property type="match status" value="1"/>
</dbReference>
<dbReference type="AlphaFoldDB" id="A0AAN6WFS9"/>
<keyword evidence="6" id="KW-1185">Reference proteome</keyword>
<evidence type="ECO:0000259" key="4">
    <source>
        <dbReference type="Pfam" id="PF08386"/>
    </source>
</evidence>
<sequence>MHLLLICTSCKNLRQPYHFQMTTITMGKPVSSSPVEQRPSQALSLPQRGSIRGWIAAGIVIGSLVWFSLGLKRHGDNTILFSQIQTHGFPYGKFPKPNDPLRFQPCTIRTTPPPLGDVDFRNTWSTLFDPDPTHWSWGLTVKNSGNTREDDPYAGRGIFMCGFLDVPLDYTNKSDSRIARLAVTKFQVSGLARASSTGTTSDDRTGQKSGRTIIIEPGGPGGSGTSYAWRAGENITQRLSNGKFDVLGWDPRGVNISLPAVSCFPHDADRDHWELLASKHRAVSASYRNQVELADAMNAAVMRACWERHGDLGRFVSTAFVARDLEQIREALGEDEVTGNFVSYGTGIAQTYVSMFPDRSGRMILDGTEYVRDHRLRGGFGWTALDNATDAWRDGFMGGCVNAGPEYCALAKPKDGKPVTLDGLQNRLQTLLSSLVDRPVPAYNPPSGPVLVTYSALVNSIYGAMYNARSWPALAQALFDLEDGNATLTATLIEKTSWYFNPEKPCLASPEPPSTEELGTLVICSDSYDATEPDDLEWWLSLWGNMTAKNWIAGNSRFYNVLPCRHFNSYWPHPAEVYRGHLGHKLKHPVLLIAETYDPATPLRNGRRLLNEMGSNARLVVHHGYGHSSRDTSQCTDSIAKEFILHGALPNETETNCFADEKPYLYGVKKDQDPRVEATGSRGMEDHVKDWREHLRELAFLNPTLV</sequence>
<dbReference type="PANTHER" id="PTHR43248:SF25">
    <property type="entry name" value="AB HYDROLASE-1 DOMAIN-CONTAINING PROTEIN-RELATED"/>
    <property type="match status" value="1"/>
</dbReference>
<dbReference type="Proteomes" id="UP001302321">
    <property type="component" value="Unassembled WGS sequence"/>
</dbReference>
<evidence type="ECO:0000256" key="3">
    <source>
        <dbReference type="SAM" id="MobiDB-lite"/>
    </source>
</evidence>
<dbReference type="SUPFAM" id="SSF53474">
    <property type="entry name" value="alpha/beta-Hydrolases"/>
    <property type="match status" value="1"/>
</dbReference>
<dbReference type="Pfam" id="PF08386">
    <property type="entry name" value="Abhydrolase_4"/>
    <property type="match status" value="1"/>
</dbReference>